<keyword evidence="5 6" id="KW-0472">Membrane</keyword>
<protein>
    <submittedName>
        <fullName evidence="7">Membrane protein</fullName>
    </submittedName>
</protein>
<keyword evidence="4 6" id="KW-1133">Transmembrane helix</keyword>
<evidence type="ECO:0000256" key="3">
    <source>
        <dbReference type="ARBA" id="ARBA00022692"/>
    </source>
</evidence>
<dbReference type="Proteomes" id="UP000239209">
    <property type="component" value="Unassembled WGS sequence"/>
</dbReference>
<comment type="subcellular location">
    <subcellularLocation>
        <location evidence="1">Cell membrane</location>
        <topology evidence="1">Multi-pass membrane protein</topology>
    </subcellularLocation>
</comment>
<keyword evidence="8" id="KW-1185">Reference proteome</keyword>
<dbReference type="AlphaFoldDB" id="A0A2T0SCG9"/>
<dbReference type="EMBL" id="PVZG01000003">
    <property type="protein sequence ID" value="PRY31129.1"/>
    <property type="molecule type" value="Genomic_DNA"/>
</dbReference>
<evidence type="ECO:0000256" key="6">
    <source>
        <dbReference type="SAM" id="Phobius"/>
    </source>
</evidence>
<evidence type="ECO:0000256" key="1">
    <source>
        <dbReference type="ARBA" id="ARBA00004651"/>
    </source>
</evidence>
<feature type="transmembrane region" description="Helical" evidence="6">
    <location>
        <begin position="247"/>
        <end position="271"/>
    </location>
</feature>
<evidence type="ECO:0000256" key="5">
    <source>
        <dbReference type="ARBA" id="ARBA00023136"/>
    </source>
</evidence>
<name>A0A2T0SCG9_9ACTN</name>
<feature type="transmembrane region" description="Helical" evidence="6">
    <location>
        <begin position="82"/>
        <end position="102"/>
    </location>
</feature>
<dbReference type="InterPro" id="IPR017039">
    <property type="entry name" value="Virul_fac_BrkB"/>
</dbReference>
<evidence type="ECO:0000256" key="4">
    <source>
        <dbReference type="ARBA" id="ARBA00022989"/>
    </source>
</evidence>
<keyword evidence="3 6" id="KW-0812">Transmembrane</keyword>
<feature type="transmembrane region" description="Helical" evidence="6">
    <location>
        <begin position="20"/>
        <end position="45"/>
    </location>
</feature>
<dbReference type="Pfam" id="PF03631">
    <property type="entry name" value="Virul_fac_BrkB"/>
    <property type="match status" value="1"/>
</dbReference>
<evidence type="ECO:0000313" key="7">
    <source>
        <dbReference type="EMBL" id="PRY31129.1"/>
    </source>
</evidence>
<feature type="transmembrane region" description="Helical" evidence="6">
    <location>
        <begin position="208"/>
        <end position="235"/>
    </location>
</feature>
<sequence length="326" mass="34173">MRNLRRLVAVTFRPLRGRDLALHAAAITFYAGIAVVPVALLAVWITGLVAGPERVRQLTGQAVAALPDAIGAPDALARLIEAGLQLTPVLALASLLPATLYGEGLRRAFVSLRTRPAGRLEVKQRQPREESLVGWRGRVLWLPLLAASPALLLALFLALPVTSGLWVRGGWYSVAGVVLSFLAAWLVLTPVVIWVYRGVAPGRREWLATVLVGSFTAANLSGFLHGFVLFCSLPLDLGAPFGGFTEIGGVVAVGLWLYLFHVILLAGFAATESASAYQRSRGDGNGEQNAAAANPEVSAVAAGCPQADTDSGRAGASGAGGVSWMP</sequence>
<keyword evidence="2" id="KW-1003">Cell membrane</keyword>
<evidence type="ECO:0000313" key="8">
    <source>
        <dbReference type="Proteomes" id="UP000239209"/>
    </source>
</evidence>
<proteinExistence type="predicted"/>
<gene>
    <name evidence="7" type="ORF">CLV70_10313</name>
</gene>
<dbReference type="OrthoDB" id="4374904at2"/>
<reference evidence="7 8" key="1">
    <citation type="submission" date="2018-03" db="EMBL/GenBank/DDBJ databases">
        <title>Genomic Encyclopedia of Archaeal and Bacterial Type Strains, Phase II (KMG-II): from individual species to whole genera.</title>
        <authorList>
            <person name="Goeker M."/>
        </authorList>
    </citation>
    <scope>NUCLEOTIDE SEQUENCE [LARGE SCALE GENOMIC DNA]</scope>
    <source>
        <strain evidence="7 8">DSM 45348</strain>
    </source>
</reference>
<dbReference type="GO" id="GO:0005886">
    <property type="term" value="C:plasma membrane"/>
    <property type="evidence" value="ECO:0007669"/>
    <property type="project" value="UniProtKB-SubCell"/>
</dbReference>
<organism evidence="7 8">
    <name type="scientific">Pseudosporangium ferrugineum</name>
    <dbReference type="NCBI Taxonomy" id="439699"/>
    <lineage>
        <taxon>Bacteria</taxon>
        <taxon>Bacillati</taxon>
        <taxon>Actinomycetota</taxon>
        <taxon>Actinomycetes</taxon>
        <taxon>Micromonosporales</taxon>
        <taxon>Micromonosporaceae</taxon>
        <taxon>Pseudosporangium</taxon>
    </lineage>
</organism>
<dbReference type="RefSeq" id="WP_106125659.1">
    <property type="nucleotide sequence ID" value="NZ_PVZG01000003.1"/>
</dbReference>
<evidence type="ECO:0000256" key="2">
    <source>
        <dbReference type="ARBA" id="ARBA00022475"/>
    </source>
</evidence>
<accession>A0A2T0SCG9</accession>
<feature type="transmembrane region" description="Helical" evidence="6">
    <location>
        <begin position="139"/>
        <end position="159"/>
    </location>
</feature>
<feature type="transmembrane region" description="Helical" evidence="6">
    <location>
        <begin position="171"/>
        <end position="196"/>
    </location>
</feature>
<comment type="caution">
    <text evidence="7">The sequence shown here is derived from an EMBL/GenBank/DDBJ whole genome shotgun (WGS) entry which is preliminary data.</text>
</comment>